<proteinExistence type="predicted"/>
<keyword evidence="1" id="KW-0812">Transmembrane</keyword>
<accession>A0A9D0Z1C1</accession>
<dbReference type="InterPro" id="IPR018702">
    <property type="entry name" value="DUF2207"/>
</dbReference>
<organism evidence="4 5">
    <name type="scientific">Candidatus Faecenecus gallistercoris</name>
    <dbReference type="NCBI Taxonomy" id="2840793"/>
    <lineage>
        <taxon>Bacteria</taxon>
        <taxon>Bacillati</taxon>
        <taxon>Bacillota</taxon>
        <taxon>Bacillota incertae sedis</taxon>
        <taxon>Candidatus Faecenecus</taxon>
    </lineage>
</organism>
<gene>
    <name evidence="4" type="ORF">IAC85_05820</name>
</gene>
<feature type="transmembrane region" description="Helical" evidence="1">
    <location>
        <begin position="577"/>
        <end position="596"/>
    </location>
</feature>
<evidence type="ECO:0000259" key="3">
    <source>
        <dbReference type="Pfam" id="PF20990"/>
    </source>
</evidence>
<feature type="transmembrane region" description="Helical" evidence="1">
    <location>
        <begin position="300"/>
        <end position="319"/>
    </location>
</feature>
<dbReference type="Pfam" id="PF20990">
    <property type="entry name" value="DUF2207_C"/>
    <property type="match status" value="1"/>
</dbReference>
<feature type="transmembrane region" description="Helical" evidence="1">
    <location>
        <begin position="554"/>
        <end position="571"/>
    </location>
</feature>
<sequence>MPFLSTFFSYSSEESTGFNDYARIVGLDYKAELVDEPGNGGNVIITEQITYDVHAASSSNLFWELWRDLPEDYVDGLKVDYTVNYVKQLNDDGTEIVYQESPKLYWDDSDYTSSLYGPYHWYHSEGPYSESAAQYEAVFFYVDGIYRDQVTFEIQYEMHNAALKYSDVSELYLTMYSEDSVKYLESFSGQILIPNEDMPKSGNYLAHTFGTNANSFPYTESDTVNPGYHTFSFQLDQDDLKFKSYNEYLEFTLLSFNEDRHIFTDYAPDNYYSDDVYLEEAMDAIREYDELPLKAKEQKLQLLAGAIVLSVIFFGYVIIRNQRIQKKHQFYQPSQNILYYRDIPSDLDPYFAASLVFAKKKGKINEGDAYSAIMLSLVRKGYIELEKISPEKDWKNNNIQLRVLYQPIIIPTGPAATLNDLINASYQNSVKPEIDAFVNNSLLHTISPSAGETQPGTTTETVTADEERINIHGKKLEPLSMNEQTYYNLIRKYAKDGTISMKQFENRVANDYDSTDTFLTSIQNSVVNIGISNGYFQKADYLGLKKEANSLAKIYIILAILLMTIGNLIISMTRLDLAFGAFFILGITLIICALIVRHDAKKYVLFTQLGEDEYTKWYALYNFLNSNTLMKEKTVVELPLWEEYLVYATAFGISEKVIKALEIQRPDISASPMLSNRYYYTRSFVHFGHSFRSSAHHASSVSRSYHSSGGSFYGGGGRGGGGGGGGH</sequence>
<dbReference type="InterPro" id="IPR048389">
    <property type="entry name" value="YciQ-like_C"/>
</dbReference>
<keyword evidence="1" id="KW-1133">Transmembrane helix</keyword>
<evidence type="ECO:0000256" key="1">
    <source>
        <dbReference type="SAM" id="Phobius"/>
    </source>
</evidence>
<dbReference type="AlphaFoldDB" id="A0A9D0Z1C1"/>
<evidence type="ECO:0000313" key="4">
    <source>
        <dbReference type="EMBL" id="HIQ65236.1"/>
    </source>
</evidence>
<reference evidence="4" key="1">
    <citation type="submission" date="2020-10" db="EMBL/GenBank/DDBJ databases">
        <authorList>
            <person name="Gilroy R."/>
        </authorList>
    </citation>
    <scope>NUCLEOTIDE SEQUENCE</scope>
    <source>
        <strain evidence="4">CHK165-10780</strain>
    </source>
</reference>
<name>A0A9D0Z1C1_9FIRM</name>
<feature type="domain" description="DUF2207" evidence="2">
    <location>
        <begin position="40"/>
        <end position="208"/>
    </location>
</feature>
<evidence type="ECO:0000313" key="5">
    <source>
        <dbReference type="Proteomes" id="UP000886725"/>
    </source>
</evidence>
<protein>
    <submittedName>
        <fullName evidence="4">DUF2207 domain-containing protein</fullName>
    </submittedName>
</protein>
<dbReference type="Pfam" id="PF09972">
    <property type="entry name" value="DUF2207"/>
    <property type="match status" value="1"/>
</dbReference>
<feature type="domain" description="Predicted membrane protein YciQ-like C-terminal" evidence="3">
    <location>
        <begin position="337"/>
        <end position="661"/>
    </location>
</feature>
<keyword evidence="1" id="KW-0472">Membrane</keyword>
<reference evidence="4" key="2">
    <citation type="journal article" date="2021" name="PeerJ">
        <title>Extensive microbial diversity within the chicken gut microbiome revealed by metagenomics and culture.</title>
        <authorList>
            <person name="Gilroy R."/>
            <person name="Ravi A."/>
            <person name="Getino M."/>
            <person name="Pursley I."/>
            <person name="Horton D.L."/>
            <person name="Alikhan N.F."/>
            <person name="Baker D."/>
            <person name="Gharbi K."/>
            <person name="Hall N."/>
            <person name="Watson M."/>
            <person name="Adriaenssens E.M."/>
            <person name="Foster-Nyarko E."/>
            <person name="Jarju S."/>
            <person name="Secka A."/>
            <person name="Antonio M."/>
            <person name="Oren A."/>
            <person name="Chaudhuri R.R."/>
            <person name="La Ragione R."/>
            <person name="Hildebrand F."/>
            <person name="Pallen M.J."/>
        </authorList>
    </citation>
    <scope>NUCLEOTIDE SEQUENCE</scope>
    <source>
        <strain evidence="4">CHK165-10780</strain>
    </source>
</reference>
<comment type="caution">
    <text evidence="4">The sequence shown here is derived from an EMBL/GenBank/DDBJ whole genome shotgun (WGS) entry which is preliminary data.</text>
</comment>
<evidence type="ECO:0000259" key="2">
    <source>
        <dbReference type="Pfam" id="PF09972"/>
    </source>
</evidence>
<dbReference type="Proteomes" id="UP000886725">
    <property type="component" value="Unassembled WGS sequence"/>
</dbReference>
<dbReference type="EMBL" id="DVFU01000113">
    <property type="protein sequence ID" value="HIQ65236.1"/>
    <property type="molecule type" value="Genomic_DNA"/>
</dbReference>